<evidence type="ECO:0000256" key="6">
    <source>
        <dbReference type="ARBA" id="ARBA00023002"/>
    </source>
</evidence>
<evidence type="ECO:0000256" key="12">
    <source>
        <dbReference type="ARBA" id="ARBA00061364"/>
    </source>
</evidence>
<comment type="caution">
    <text evidence="15">The sequence shown here is derived from an EMBL/GenBank/DDBJ whole genome shotgun (WGS) entry which is preliminary data.</text>
</comment>
<evidence type="ECO:0000256" key="3">
    <source>
        <dbReference type="ARBA" id="ARBA00022563"/>
    </source>
</evidence>
<evidence type="ECO:0000259" key="14">
    <source>
        <dbReference type="Pfam" id="PF02882"/>
    </source>
</evidence>
<dbReference type="Pfam" id="PF00763">
    <property type="entry name" value="THF_DHG_CYH"/>
    <property type="match status" value="1"/>
</dbReference>
<dbReference type="Pfam" id="PF02882">
    <property type="entry name" value="THF_DHG_CYH_C"/>
    <property type="match status" value="1"/>
</dbReference>
<dbReference type="GO" id="GO:0004488">
    <property type="term" value="F:methylenetetrahydrofolate dehydrogenase (NADP+) activity"/>
    <property type="evidence" value="ECO:0007669"/>
    <property type="project" value="InterPro"/>
</dbReference>
<dbReference type="PANTHER" id="PTHR48099:SF7">
    <property type="entry name" value="BIFUNCTIONAL METHYLENETETRAHYDROFOLATE DEHYDROGENASE_CYCLOHYDROLASE 2, MITOCHONDRIAL"/>
    <property type="match status" value="1"/>
</dbReference>
<sequence>MTVLARGSSLLRGLLGRGPALGESAAPRVVSPGTARRGSAGFRSSGVRYEAVVISGTEIAKQIQKEIHQGVESWIALGHRRPHLSIILVGDNPASHTYVRNKIKAASAVGICSELILKPKDVSQEELLDITDQLNMDPRVSGILVQLPLPDHVDERTICNGISPEKDVDGFHIINIGRLCLDQHSLIPATAGAVWEIIKRTGIETFGKNVVVAGRSKNVGMPIAMLLHTDGEHERPGGDATVTIAHRYTPREQLKIHTQLADIIIVAAGIPKLITSDMVKEGAAVIDVGINYVHDPVTGKTKLVGDVDFEAVKEKASFITPVPGGVGPMTVAMLLKNTLLAAKKIIH</sequence>
<reference evidence="15" key="1">
    <citation type="submission" date="2019-04" db="EMBL/GenBank/DDBJ databases">
        <authorList>
            <person name="Alioto T."/>
            <person name="Alioto T."/>
        </authorList>
    </citation>
    <scope>NUCLEOTIDE SEQUENCE [LARGE SCALE GENOMIC DNA]</scope>
</reference>
<dbReference type="GO" id="GO:0019752">
    <property type="term" value="P:carboxylic acid metabolic process"/>
    <property type="evidence" value="ECO:0007669"/>
    <property type="project" value="UniProtKB-ARBA"/>
</dbReference>
<dbReference type="HAMAP" id="MF_01576">
    <property type="entry name" value="THF_DHG_CYH"/>
    <property type="match status" value="1"/>
</dbReference>
<dbReference type="SUPFAM" id="SSF53223">
    <property type="entry name" value="Aminoacid dehydrogenase-like, N-terminal domain"/>
    <property type="match status" value="1"/>
</dbReference>
<comment type="catalytic activity">
    <reaction evidence="11">
        <text>(6R)-5,10-methylene-5,6,7,8-tetrahydrofolate + NAD(+) = (6R)-5,10-methenyltetrahydrofolate + NADH</text>
        <dbReference type="Rhea" id="RHEA:22892"/>
        <dbReference type="ChEBI" id="CHEBI:15636"/>
        <dbReference type="ChEBI" id="CHEBI:57455"/>
        <dbReference type="ChEBI" id="CHEBI:57540"/>
        <dbReference type="ChEBI" id="CHEBI:57945"/>
        <dbReference type="EC" id="1.5.1.15"/>
    </reaction>
</comment>
<dbReference type="InterPro" id="IPR020631">
    <property type="entry name" value="THF_DH/CycHdrlase_NAD-bd_dom"/>
</dbReference>
<keyword evidence="6" id="KW-0560">Oxidoreductase</keyword>
<evidence type="ECO:0000256" key="8">
    <source>
        <dbReference type="ARBA" id="ARBA00023128"/>
    </source>
</evidence>
<evidence type="ECO:0000256" key="1">
    <source>
        <dbReference type="ARBA" id="ARBA00001946"/>
    </source>
</evidence>
<dbReference type="GO" id="GO:0035999">
    <property type="term" value="P:tetrahydrofolate interconversion"/>
    <property type="evidence" value="ECO:0007669"/>
    <property type="project" value="UniProtKB-ARBA"/>
</dbReference>
<dbReference type="FunFam" id="3.40.50.720:FF:000070">
    <property type="entry name" value="probable bifunctional methylenetetrahydrofolate dehydrogenase/cyclohydrolase 2"/>
    <property type="match status" value="1"/>
</dbReference>
<keyword evidence="5" id="KW-0460">Magnesium</keyword>
<dbReference type="SUPFAM" id="SSF51735">
    <property type="entry name" value="NAD(P)-binding Rossmann-fold domains"/>
    <property type="match status" value="1"/>
</dbReference>
<dbReference type="GO" id="GO:0004477">
    <property type="term" value="F:methenyltetrahydrofolate cyclohydrolase activity"/>
    <property type="evidence" value="ECO:0007669"/>
    <property type="project" value="UniProtKB-EC"/>
</dbReference>
<dbReference type="InterPro" id="IPR046346">
    <property type="entry name" value="Aminoacid_DH-like_N_sf"/>
</dbReference>
<name>A0A5E4BFG5_MARMO</name>
<dbReference type="AlphaFoldDB" id="A0A5E4BFG5"/>
<dbReference type="EMBL" id="CABDUW010000412">
    <property type="protein sequence ID" value="VTJ68115.1"/>
    <property type="molecule type" value="Genomic_DNA"/>
</dbReference>
<gene>
    <name evidence="15" type="ORF">MONAX_5E004018</name>
</gene>
<keyword evidence="7" id="KW-0520">NAD</keyword>
<evidence type="ECO:0000313" key="16">
    <source>
        <dbReference type="Proteomes" id="UP000335636"/>
    </source>
</evidence>
<evidence type="ECO:0000256" key="7">
    <source>
        <dbReference type="ARBA" id="ARBA00023027"/>
    </source>
</evidence>
<comment type="similarity">
    <text evidence="12">Belongs to the tetrahydrofolate dehydrogenase/cyclohydrolase family.</text>
</comment>
<evidence type="ECO:0000256" key="9">
    <source>
        <dbReference type="ARBA" id="ARBA00023268"/>
    </source>
</evidence>
<evidence type="ECO:0000259" key="13">
    <source>
        <dbReference type="Pfam" id="PF00763"/>
    </source>
</evidence>
<evidence type="ECO:0000256" key="11">
    <source>
        <dbReference type="ARBA" id="ARBA00050302"/>
    </source>
</evidence>
<dbReference type="InterPro" id="IPR036291">
    <property type="entry name" value="NAD(P)-bd_dom_sf"/>
</dbReference>
<dbReference type="PANTHER" id="PTHR48099">
    <property type="entry name" value="C-1-TETRAHYDROFOLATE SYNTHASE, CYTOPLASMIC-RELATED"/>
    <property type="match status" value="1"/>
</dbReference>
<feature type="domain" description="Tetrahydrofolate dehydrogenase/cyclohydrolase NAD(P)-binding" evidence="14">
    <location>
        <begin position="188"/>
        <end position="344"/>
    </location>
</feature>
<keyword evidence="9" id="KW-0511">Multifunctional enzyme</keyword>
<dbReference type="Gene3D" id="3.40.50.10860">
    <property type="entry name" value="Leucine Dehydrogenase, chain A, domain 1"/>
    <property type="match status" value="1"/>
</dbReference>
<dbReference type="CDD" id="cd01080">
    <property type="entry name" value="NAD_bind_m-THF_DH_Cyclohyd"/>
    <property type="match status" value="1"/>
</dbReference>
<feature type="domain" description="Tetrahydrofolate dehydrogenase/cyclohydrolase catalytic" evidence="13">
    <location>
        <begin position="54"/>
        <end position="169"/>
    </location>
</feature>
<dbReference type="InterPro" id="IPR000672">
    <property type="entry name" value="THF_DH/CycHdrlase"/>
</dbReference>
<keyword evidence="16" id="KW-1185">Reference proteome</keyword>
<keyword evidence="8" id="KW-0496">Mitochondrion</keyword>
<evidence type="ECO:0000256" key="4">
    <source>
        <dbReference type="ARBA" id="ARBA00022801"/>
    </source>
</evidence>
<dbReference type="InterPro" id="IPR020630">
    <property type="entry name" value="THF_DH/CycHdrlase_cat_dom"/>
</dbReference>
<proteinExistence type="inferred from homology"/>
<keyword evidence="3" id="KW-0554">One-carbon metabolism</keyword>
<evidence type="ECO:0000256" key="5">
    <source>
        <dbReference type="ARBA" id="ARBA00022842"/>
    </source>
</evidence>
<comment type="subcellular location">
    <subcellularLocation>
        <location evidence="2">Mitochondrion</location>
    </subcellularLocation>
</comment>
<dbReference type="GO" id="GO:0005759">
    <property type="term" value="C:mitochondrial matrix"/>
    <property type="evidence" value="ECO:0007669"/>
    <property type="project" value="UniProtKB-ARBA"/>
</dbReference>
<comment type="cofactor">
    <cofactor evidence="1">
        <name>Mg(2+)</name>
        <dbReference type="ChEBI" id="CHEBI:18420"/>
    </cofactor>
</comment>
<dbReference type="InterPro" id="IPR020867">
    <property type="entry name" value="THF_DH/CycHdrlase_CS"/>
</dbReference>
<organism evidence="15 16">
    <name type="scientific">Marmota monax</name>
    <name type="common">Woodchuck</name>
    <dbReference type="NCBI Taxonomy" id="9995"/>
    <lineage>
        <taxon>Eukaryota</taxon>
        <taxon>Metazoa</taxon>
        <taxon>Chordata</taxon>
        <taxon>Craniata</taxon>
        <taxon>Vertebrata</taxon>
        <taxon>Euteleostomi</taxon>
        <taxon>Mammalia</taxon>
        <taxon>Eutheria</taxon>
        <taxon>Euarchontoglires</taxon>
        <taxon>Glires</taxon>
        <taxon>Rodentia</taxon>
        <taxon>Sciuromorpha</taxon>
        <taxon>Sciuridae</taxon>
        <taxon>Xerinae</taxon>
        <taxon>Marmotini</taxon>
        <taxon>Marmota</taxon>
    </lineage>
</organism>
<dbReference type="GO" id="GO:0004487">
    <property type="term" value="F:methylenetetrahydrofolate dehydrogenase (NAD+) activity"/>
    <property type="evidence" value="ECO:0007669"/>
    <property type="project" value="UniProtKB-EC"/>
</dbReference>
<evidence type="ECO:0000256" key="2">
    <source>
        <dbReference type="ARBA" id="ARBA00004173"/>
    </source>
</evidence>
<dbReference type="PROSITE" id="PS00767">
    <property type="entry name" value="THF_DHG_CYH_2"/>
    <property type="match status" value="1"/>
</dbReference>
<dbReference type="Proteomes" id="UP000335636">
    <property type="component" value="Unassembled WGS sequence"/>
</dbReference>
<comment type="catalytic activity">
    <reaction evidence="10">
        <text>(6R)-5,10-methenyltetrahydrofolate + H2O = (6R)-10-formyltetrahydrofolate + H(+)</text>
        <dbReference type="Rhea" id="RHEA:23700"/>
        <dbReference type="ChEBI" id="CHEBI:15377"/>
        <dbReference type="ChEBI" id="CHEBI:15378"/>
        <dbReference type="ChEBI" id="CHEBI:57455"/>
        <dbReference type="ChEBI" id="CHEBI:195366"/>
        <dbReference type="EC" id="3.5.4.9"/>
    </reaction>
</comment>
<protein>
    <submittedName>
        <fullName evidence="15">Uncharacterized protein</fullName>
    </submittedName>
</protein>
<evidence type="ECO:0000313" key="15">
    <source>
        <dbReference type="EMBL" id="VTJ68115.1"/>
    </source>
</evidence>
<dbReference type="Gene3D" id="3.40.50.720">
    <property type="entry name" value="NAD(P)-binding Rossmann-like Domain"/>
    <property type="match status" value="1"/>
</dbReference>
<evidence type="ECO:0000256" key="10">
    <source>
        <dbReference type="ARBA" id="ARBA00036357"/>
    </source>
</evidence>
<accession>A0A5E4BFG5</accession>
<keyword evidence="4" id="KW-0378">Hydrolase</keyword>
<dbReference type="FunFam" id="3.40.50.10860:FF:000001">
    <property type="entry name" value="Bifunctional protein FolD"/>
    <property type="match status" value="1"/>
</dbReference>
<dbReference type="PRINTS" id="PR00085">
    <property type="entry name" value="THFDHDRGNASE"/>
</dbReference>